<comment type="caution">
    <text evidence="1">The sequence shown here is derived from an EMBL/GenBank/DDBJ whole genome shotgun (WGS) entry which is preliminary data.</text>
</comment>
<dbReference type="AlphaFoldDB" id="A0A0L0BWP9"/>
<name>A0A0L0BWP9_LUCCU</name>
<evidence type="ECO:0000313" key="2">
    <source>
        <dbReference type="Proteomes" id="UP000037069"/>
    </source>
</evidence>
<accession>A0A0L0BWP9</accession>
<dbReference type="EMBL" id="JRES01001231">
    <property type="protein sequence ID" value="KNC24445.1"/>
    <property type="molecule type" value="Genomic_DNA"/>
</dbReference>
<proteinExistence type="predicted"/>
<keyword evidence="2" id="KW-1185">Reference proteome</keyword>
<dbReference type="Proteomes" id="UP000037069">
    <property type="component" value="Unassembled WGS sequence"/>
</dbReference>
<reference evidence="1 2" key="1">
    <citation type="journal article" date="2015" name="Nat. Commun.">
        <title>Lucilia cuprina genome unlocks parasitic fly biology to underpin future interventions.</title>
        <authorList>
            <person name="Anstead C.A."/>
            <person name="Korhonen P.K."/>
            <person name="Young N.D."/>
            <person name="Hall R.S."/>
            <person name="Jex A.R."/>
            <person name="Murali S.C."/>
            <person name="Hughes D.S."/>
            <person name="Lee S.F."/>
            <person name="Perry T."/>
            <person name="Stroehlein A.J."/>
            <person name="Ansell B.R."/>
            <person name="Breugelmans B."/>
            <person name="Hofmann A."/>
            <person name="Qu J."/>
            <person name="Dugan S."/>
            <person name="Lee S.L."/>
            <person name="Chao H."/>
            <person name="Dinh H."/>
            <person name="Han Y."/>
            <person name="Doddapaneni H.V."/>
            <person name="Worley K.C."/>
            <person name="Muzny D.M."/>
            <person name="Ioannidis P."/>
            <person name="Waterhouse R.M."/>
            <person name="Zdobnov E.M."/>
            <person name="James P.J."/>
            <person name="Bagnall N.H."/>
            <person name="Kotze A.C."/>
            <person name="Gibbs R.A."/>
            <person name="Richards S."/>
            <person name="Batterham P."/>
            <person name="Gasser R.B."/>
        </authorList>
    </citation>
    <scope>NUCLEOTIDE SEQUENCE [LARGE SCALE GENOMIC DNA]</scope>
    <source>
        <strain evidence="1 2">LS</strain>
        <tissue evidence="1">Full body</tissue>
    </source>
</reference>
<organism evidence="1 2">
    <name type="scientific">Lucilia cuprina</name>
    <name type="common">Green bottle fly</name>
    <name type="synonym">Australian sheep blowfly</name>
    <dbReference type="NCBI Taxonomy" id="7375"/>
    <lineage>
        <taxon>Eukaryota</taxon>
        <taxon>Metazoa</taxon>
        <taxon>Ecdysozoa</taxon>
        <taxon>Arthropoda</taxon>
        <taxon>Hexapoda</taxon>
        <taxon>Insecta</taxon>
        <taxon>Pterygota</taxon>
        <taxon>Neoptera</taxon>
        <taxon>Endopterygota</taxon>
        <taxon>Diptera</taxon>
        <taxon>Brachycera</taxon>
        <taxon>Muscomorpha</taxon>
        <taxon>Oestroidea</taxon>
        <taxon>Calliphoridae</taxon>
        <taxon>Luciliinae</taxon>
        <taxon>Lucilia</taxon>
    </lineage>
</organism>
<evidence type="ECO:0000313" key="1">
    <source>
        <dbReference type="EMBL" id="KNC24445.1"/>
    </source>
</evidence>
<sequence length="164" mass="19105">MVYTTLKGANILAFKERELDPVKLTNAKPRADLEKLEKCAIEPYKATWNNQTVGGNAKIVPTNKRRTRKLLKINKSLVNGDTARHIQFEVRIQMNINKAYLDVRCYKTIDCRRFHDNRIFASERPESYSAKEYQPSDSCKLYTESFFPMKELSATVRLLQRNNN</sequence>
<gene>
    <name evidence="1" type="ORF">FF38_08706</name>
</gene>
<protein>
    <submittedName>
        <fullName evidence="1">Uncharacterized protein</fullName>
    </submittedName>
</protein>